<dbReference type="AlphaFoldDB" id="A0A9P6ASA9"/>
<protein>
    <submittedName>
        <fullName evidence="1">Uncharacterized protein</fullName>
    </submittedName>
</protein>
<dbReference type="Proteomes" id="UP000886523">
    <property type="component" value="Unassembled WGS sequence"/>
</dbReference>
<organism evidence="1 2">
    <name type="scientific">Hydnum rufescens UP504</name>
    <dbReference type="NCBI Taxonomy" id="1448309"/>
    <lineage>
        <taxon>Eukaryota</taxon>
        <taxon>Fungi</taxon>
        <taxon>Dikarya</taxon>
        <taxon>Basidiomycota</taxon>
        <taxon>Agaricomycotina</taxon>
        <taxon>Agaricomycetes</taxon>
        <taxon>Cantharellales</taxon>
        <taxon>Hydnaceae</taxon>
        <taxon>Hydnum</taxon>
    </lineage>
</organism>
<evidence type="ECO:0000313" key="1">
    <source>
        <dbReference type="EMBL" id="KAF9510540.1"/>
    </source>
</evidence>
<name>A0A9P6ASA9_9AGAM</name>
<evidence type="ECO:0000313" key="2">
    <source>
        <dbReference type="Proteomes" id="UP000886523"/>
    </source>
</evidence>
<dbReference type="Gene3D" id="3.50.50.60">
    <property type="entry name" value="FAD/NAD(P)-binding domain"/>
    <property type="match status" value="1"/>
</dbReference>
<accession>A0A9P6ASA9</accession>
<sequence length="103" mass="11680">MGPPLRRKDDGFVTFGNIPNLRIRRSYHFFYGSDSVALSPQPNPRILRQSTTGAILCSHLNRLGVAVELGTELVDFTQDTQKPPPQLQCLREVLVEKNERYPT</sequence>
<dbReference type="EMBL" id="MU129014">
    <property type="protein sequence ID" value="KAF9510540.1"/>
    <property type="molecule type" value="Genomic_DNA"/>
</dbReference>
<proteinExistence type="predicted"/>
<comment type="caution">
    <text evidence="1">The sequence shown here is derived from an EMBL/GenBank/DDBJ whole genome shotgun (WGS) entry which is preliminary data.</text>
</comment>
<gene>
    <name evidence="1" type="ORF">BS47DRAFT_1347859</name>
</gene>
<reference evidence="1" key="1">
    <citation type="journal article" date="2020" name="Nat. Commun.">
        <title>Large-scale genome sequencing of mycorrhizal fungi provides insights into the early evolution of symbiotic traits.</title>
        <authorList>
            <person name="Miyauchi S."/>
            <person name="Kiss E."/>
            <person name="Kuo A."/>
            <person name="Drula E."/>
            <person name="Kohler A."/>
            <person name="Sanchez-Garcia M."/>
            <person name="Morin E."/>
            <person name="Andreopoulos B."/>
            <person name="Barry K.W."/>
            <person name="Bonito G."/>
            <person name="Buee M."/>
            <person name="Carver A."/>
            <person name="Chen C."/>
            <person name="Cichocki N."/>
            <person name="Clum A."/>
            <person name="Culley D."/>
            <person name="Crous P.W."/>
            <person name="Fauchery L."/>
            <person name="Girlanda M."/>
            <person name="Hayes R.D."/>
            <person name="Keri Z."/>
            <person name="LaButti K."/>
            <person name="Lipzen A."/>
            <person name="Lombard V."/>
            <person name="Magnuson J."/>
            <person name="Maillard F."/>
            <person name="Murat C."/>
            <person name="Nolan M."/>
            <person name="Ohm R.A."/>
            <person name="Pangilinan J."/>
            <person name="Pereira M.F."/>
            <person name="Perotto S."/>
            <person name="Peter M."/>
            <person name="Pfister S."/>
            <person name="Riley R."/>
            <person name="Sitrit Y."/>
            <person name="Stielow J.B."/>
            <person name="Szollosi G."/>
            <person name="Zifcakova L."/>
            <person name="Stursova M."/>
            <person name="Spatafora J.W."/>
            <person name="Tedersoo L."/>
            <person name="Vaario L.M."/>
            <person name="Yamada A."/>
            <person name="Yan M."/>
            <person name="Wang P."/>
            <person name="Xu J."/>
            <person name="Bruns T."/>
            <person name="Baldrian P."/>
            <person name="Vilgalys R."/>
            <person name="Dunand C."/>
            <person name="Henrissat B."/>
            <person name="Grigoriev I.V."/>
            <person name="Hibbett D."/>
            <person name="Nagy L.G."/>
            <person name="Martin F.M."/>
        </authorList>
    </citation>
    <scope>NUCLEOTIDE SEQUENCE</scope>
    <source>
        <strain evidence="1">UP504</strain>
    </source>
</reference>
<dbReference type="OrthoDB" id="2690153at2759"/>
<dbReference type="InterPro" id="IPR036188">
    <property type="entry name" value="FAD/NAD-bd_sf"/>
</dbReference>
<keyword evidence="2" id="KW-1185">Reference proteome</keyword>